<reference evidence="1" key="1">
    <citation type="submission" date="2023-06" db="EMBL/GenBank/DDBJ databases">
        <title>Genome-scale phylogeny and comparative genomics of the fungal order Sordariales.</title>
        <authorList>
            <consortium name="Lawrence Berkeley National Laboratory"/>
            <person name="Hensen N."/>
            <person name="Bonometti L."/>
            <person name="Westerberg I."/>
            <person name="Brannstrom I.O."/>
            <person name="Guillou S."/>
            <person name="Cros-Aarteil S."/>
            <person name="Calhoun S."/>
            <person name="Haridas S."/>
            <person name="Kuo A."/>
            <person name="Mondo S."/>
            <person name="Pangilinan J."/>
            <person name="Riley R."/>
            <person name="LaButti K."/>
            <person name="Andreopoulos B."/>
            <person name="Lipzen A."/>
            <person name="Chen C."/>
            <person name="Yanf M."/>
            <person name="Daum C."/>
            <person name="Ng V."/>
            <person name="Clum A."/>
            <person name="Steindorff A."/>
            <person name="Ohm R."/>
            <person name="Martin F."/>
            <person name="Silar P."/>
            <person name="Natvig D."/>
            <person name="Lalanne C."/>
            <person name="Gautier V."/>
            <person name="Ament-velasquez S.L."/>
            <person name="Kruys A."/>
            <person name="Hutchinson M.I."/>
            <person name="Powell A.J."/>
            <person name="Barry K."/>
            <person name="Miller A.N."/>
            <person name="Grigoriev I.V."/>
            <person name="Debuchy R."/>
            <person name="Gladieux P."/>
            <person name="Thoren M.H."/>
            <person name="Johannesson H."/>
        </authorList>
    </citation>
    <scope>NUCLEOTIDE SEQUENCE</scope>
    <source>
        <strain evidence="1">SMH2392-1A</strain>
    </source>
</reference>
<dbReference type="RefSeq" id="XP_060303972.1">
    <property type="nucleotide sequence ID" value="XM_060444763.1"/>
</dbReference>
<gene>
    <name evidence="1" type="ORF">B0T26DRAFT_746917</name>
</gene>
<organism evidence="1 2">
    <name type="scientific">Lasiosphaeria miniovina</name>
    <dbReference type="NCBI Taxonomy" id="1954250"/>
    <lineage>
        <taxon>Eukaryota</taxon>
        <taxon>Fungi</taxon>
        <taxon>Dikarya</taxon>
        <taxon>Ascomycota</taxon>
        <taxon>Pezizomycotina</taxon>
        <taxon>Sordariomycetes</taxon>
        <taxon>Sordariomycetidae</taxon>
        <taxon>Sordariales</taxon>
        <taxon>Lasiosphaeriaceae</taxon>
        <taxon>Lasiosphaeria</taxon>
    </lineage>
</organism>
<evidence type="ECO:0000313" key="2">
    <source>
        <dbReference type="Proteomes" id="UP001172101"/>
    </source>
</evidence>
<evidence type="ECO:0000313" key="1">
    <source>
        <dbReference type="EMBL" id="KAK0735095.1"/>
    </source>
</evidence>
<name>A0AA40ECM3_9PEZI</name>
<proteinExistence type="predicted"/>
<dbReference type="AlphaFoldDB" id="A0AA40ECM3"/>
<protein>
    <submittedName>
        <fullName evidence="1">Uncharacterized protein</fullName>
    </submittedName>
</protein>
<comment type="caution">
    <text evidence="1">The sequence shown here is derived from an EMBL/GenBank/DDBJ whole genome shotgun (WGS) entry which is preliminary data.</text>
</comment>
<dbReference type="GeneID" id="85328033"/>
<dbReference type="EMBL" id="JAUIRO010000001">
    <property type="protein sequence ID" value="KAK0735095.1"/>
    <property type="molecule type" value="Genomic_DNA"/>
</dbReference>
<accession>A0AA40ECM3</accession>
<sequence>MESRWTDLLLPRASATMPSRPTSPEWAELPRRPDKERDCSRWLVWRLCRAAVVVVALVLVLHTRPPLPAGLMHGADPSAVVANFSASLASHADQDPIALPLACLPICGGRCRTDCAPASDPSQHGSLHR</sequence>
<dbReference type="Proteomes" id="UP001172101">
    <property type="component" value="Unassembled WGS sequence"/>
</dbReference>
<keyword evidence="2" id="KW-1185">Reference proteome</keyword>